<protein>
    <submittedName>
        <fullName evidence="2">HPt (Histidine-containing phosphotransfer) domain-containing protein</fullName>
    </submittedName>
</protein>
<dbReference type="GO" id="GO:0000160">
    <property type="term" value="P:phosphorelay signal transduction system"/>
    <property type="evidence" value="ECO:0007669"/>
    <property type="project" value="InterPro"/>
</dbReference>
<dbReference type="InterPro" id="IPR008207">
    <property type="entry name" value="Sig_transdc_His_kin_Hpt_dom"/>
</dbReference>
<proteinExistence type="predicted"/>
<dbReference type="SUPFAM" id="SSF47226">
    <property type="entry name" value="Histidine-containing phosphotransfer domain, HPT domain"/>
    <property type="match status" value="1"/>
</dbReference>
<dbReference type="Gene3D" id="1.20.120.160">
    <property type="entry name" value="HPT domain"/>
    <property type="match status" value="1"/>
</dbReference>
<dbReference type="InterPro" id="IPR036641">
    <property type="entry name" value="HPT_dom_sf"/>
</dbReference>
<feature type="domain" description="HPt" evidence="1">
    <location>
        <begin position="44"/>
        <end position="111"/>
    </location>
</feature>
<gene>
    <name evidence="2" type="ORF">SAMN02910417_01977</name>
</gene>
<dbReference type="STRING" id="1732.SAMN02910417_01977"/>
<evidence type="ECO:0000259" key="1">
    <source>
        <dbReference type="Pfam" id="PF01627"/>
    </source>
</evidence>
<evidence type="ECO:0000313" key="2">
    <source>
        <dbReference type="EMBL" id="SDB26712.1"/>
    </source>
</evidence>
<organism evidence="2 3">
    <name type="scientific">Eubacterium oxidoreducens</name>
    <dbReference type="NCBI Taxonomy" id="1732"/>
    <lineage>
        <taxon>Bacteria</taxon>
        <taxon>Bacillati</taxon>
        <taxon>Bacillota</taxon>
        <taxon>Clostridia</taxon>
        <taxon>Eubacteriales</taxon>
        <taxon>Eubacteriaceae</taxon>
        <taxon>Eubacterium</taxon>
    </lineage>
</organism>
<dbReference type="RefSeq" id="WP_090174193.1">
    <property type="nucleotide sequence ID" value="NZ_FMXR01000014.1"/>
</dbReference>
<dbReference type="Proteomes" id="UP000199228">
    <property type="component" value="Unassembled WGS sequence"/>
</dbReference>
<dbReference type="Pfam" id="PF01627">
    <property type="entry name" value="Hpt"/>
    <property type="match status" value="1"/>
</dbReference>
<keyword evidence="3" id="KW-1185">Reference proteome</keyword>
<dbReference type="EMBL" id="FMXR01000014">
    <property type="protein sequence ID" value="SDB26712.1"/>
    <property type="molecule type" value="Genomic_DNA"/>
</dbReference>
<dbReference type="OrthoDB" id="1669200at2"/>
<dbReference type="AlphaFoldDB" id="A0A1G6C1G9"/>
<evidence type="ECO:0000313" key="3">
    <source>
        <dbReference type="Proteomes" id="UP000199228"/>
    </source>
</evidence>
<sequence length="114" mass="13126">MDGFVLKLKNYGADVEGTLERFLGDVDLYKKCLDDFLEDQTMCKLKEAVEAGDTHTAFLHSHALKGVAGNLGLTPLYERLIEEVEPLRTENAEDMMRLYLEVEKEYERLRQEVL</sequence>
<accession>A0A1G6C1G9</accession>
<name>A0A1G6C1G9_EUBOX</name>
<reference evidence="2 3" key="1">
    <citation type="submission" date="2016-10" db="EMBL/GenBank/DDBJ databases">
        <authorList>
            <person name="de Groot N.N."/>
        </authorList>
    </citation>
    <scope>NUCLEOTIDE SEQUENCE [LARGE SCALE GENOMIC DNA]</scope>
    <source>
        <strain evidence="2 3">DSM 3217</strain>
    </source>
</reference>